<dbReference type="AlphaFoldDB" id="A0A512DBW1"/>
<sequence>MALSTHEAVDASPWADVARPTAPADERREVGVFALLEEVPEPIHVTAPGTTSSERTTDAFSRTGTQARAVYRRAFMTHSPATSGMRTANASRGILRHDSDMARTRAPRRMPSLRTVGGRMPVAACAALSCRL</sequence>
<feature type="region of interest" description="Disordered" evidence="1">
    <location>
        <begin position="44"/>
        <end position="64"/>
    </location>
</feature>
<evidence type="ECO:0000313" key="2">
    <source>
        <dbReference type="EMBL" id="GEO33935.1"/>
    </source>
</evidence>
<feature type="compositionally biased region" description="Polar residues" evidence="1">
    <location>
        <begin position="48"/>
        <end position="64"/>
    </location>
</feature>
<comment type="caution">
    <text evidence="2">The sequence shown here is derived from an EMBL/GenBank/DDBJ whole genome shotgun (WGS) entry which is preliminary data.</text>
</comment>
<dbReference type="Proteomes" id="UP000321181">
    <property type="component" value="Unassembled WGS sequence"/>
</dbReference>
<gene>
    <name evidence="2" type="ORF">CAE01nite_16600</name>
</gene>
<feature type="region of interest" description="Disordered" evidence="1">
    <location>
        <begin position="1"/>
        <end position="25"/>
    </location>
</feature>
<evidence type="ECO:0000313" key="3">
    <source>
        <dbReference type="Proteomes" id="UP000321181"/>
    </source>
</evidence>
<dbReference type="EMBL" id="BJYY01000013">
    <property type="protein sequence ID" value="GEO33935.1"/>
    <property type="molecule type" value="Genomic_DNA"/>
</dbReference>
<organism evidence="2 3">
    <name type="scientific">Cellulomonas aerilata</name>
    <dbReference type="NCBI Taxonomy" id="515326"/>
    <lineage>
        <taxon>Bacteria</taxon>
        <taxon>Bacillati</taxon>
        <taxon>Actinomycetota</taxon>
        <taxon>Actinomycetes</taxon>
        <taxon>Micrococcales</taxon>
        <taxon>Cellulomonadaceae</taxon>
        <taxon>Cellulomonas</taxon>
    </lineage>
</organism>
<protein>
    <submittedName>
        <fullName evidence="2">Uncharacterized protein</fullName>
    </submittedName>
</protein>
<feature type="compositionally biased region" description="Polar residues" evidence="1">
    <location>
        <begin position="79"/>
        <end position="90"/>
    </location>
</feature>
<reference evidence="2 3" key="1">
    <citation type="submission" date="2019-07" db="EMBL/GenBank/DDBJ databases">
        <title>Whole genome shotgun sequence of Cellulomonas aerilata NBRC 106308.</title>
        <authorList>
            <person name="Hosoyama A."/>
            <person name="Uohara A."/>
            <person name="Ohji S."/>
            <person name="Ichikawa N."/>
        </authorList>
    </citation>
    <scope>NUCLEOTIDE SEQUENCE [LARGE SCALE GENOMIC DNA]</scope>
    <source>
        <strain evidence="2 3">NBRC 106308</strain>
    </source>
</reference>
<name>A0A512DBW1_9CELL</name>
<proteinExistence type="predicted"/>
<accession>A0A512DBW1</accession>
<keyword evidence="3" id="KW-1185">Reference proteome</keyword>
<evidence type="ECO:0000256" key="1">
    <source>
        <dbReference type="SAM" id="MobiDB-lite"/>
    </source>
</evidence>
<feature type="region of interest" description="Disordered" evidence="1">
    <location>
        <begin position="77"/>
        <end position="98"/>
    </location>
</feature>